<dbReference type="RefSeq" id="WP_309542265.1">
    <property type="nucleotide sequence ID" value="NZ_CP133659.1"/>
</dbReference>
<evidence type="ECO:0000256" key="2">
    <source>
        <dbReference type="SAM" id="SignalP"/>
    </source>
</evidence>
<dbReference type="Proteomes" id="UP001180616">
    <property type="component" value="Chromosome"/>
</dbReference>
<evidence type="ECO:0000256" key="1">
    <source>
        <dbReference type="SAM" id="MobiDB-lite"/>
    </source>
</evidence>
<protein>
    <submittedName>
        <fullName evidence="4">TcpQ domain-containing protein</fullName>
    </submittedName>
</protein>
<dbReference type="InterPro" id="IPR018927">
    <property type="entry name" value="Pilus_synth_Q_C"/>
</dbReference>
<feature type="compositionally biased region" description="Low complexity" evidence="1">
    <location>
        <begin position="220"/>
        <end position="237"/>
    </location>
</feature>
<evidence type="ECO:0000313" key="5">
    <source>
        <dbReference type="Proteomes" id="UP001180616"/>
    </source>
</evidence>
<dbReference type="EMBL" id="CP133659">
    <property type="protein sequence ID" value="WMW66362.1"/>
    <property type="molecule type" value="Genomic_DNA"/>
</dbReference>
<dbReference type="Pfam" id="PF10671">
    <property type="entry name" value="TcpQ"/>
    <property type="match status" value="1"/>
</dbReference>
<name>A0ABY9R425_9BACT</name>
<feature type="signal peptide" evidence="2">
    <location>
        <begin position="1"/>
        <end position="18"/>
    </location>
</feature>
<organism evidence="4 5">
    <name type="scientific">Nitratidesulfovibrio liaohensis</name>
    <dbReference type="NCBI Taxonomy" id="2604158"/>
    <lineage>
        <taxon>Bacteria</taxon>
        <taxon>Pseudomonadati</taxon>
        <taxon>Thermodesulfobacteriota</taxon>
        <taxon>Desulfovibrionia</taxon>
        <taxon>Desulfovibrionales</taxon>
        <taxon>Desulfovibrionaceae</taxon>
        <taxon>Nitratidesulfovibrio</taxon>
    </lineage>
</organism>
<proteinExistence type="predicted"/>
<feature type="region of interest" description="Disordered" evidence="1">
    <location>
        <begin position="214"/>
        <end position="240"/>
    </location>
</feature>
<evidence type="ECO:0000313" key="4">
    <source>
        <dbReference type="EMBL" id="WMW66362.1"/>
    </source>
</evidence>
<evidence type="ECO:0000259" key="3">
    <source>
        <dbReference type="Pfam" id="PF10671"/>
    </source>
</evidence>
<feature type="chain" id="PRO_5046292531" evidence="2">
    <location>
        <begin position="19"/>
        <end position="330"/>
    </location>
</feature>
<accession>A0ABY9R425</accession>
<sequence length="330" mass="33989">MKVVPLLLLLLLLLPGCAARRSADGLDAYDGVTDSYPHATAEIASQAAGRLAAIYPPGRTTLRLISDEGGFGQALDASLRRHGFAVSADATTGIGVGYQLDMMPGEANPTCYLRVRMSDGGAFNQIFSIRNGLVVAGNVTQTGLPNVAPVAAPAPLPVTAYEPSPVAAADALASSVAAAAPAVPPAPVVAVAPPAPVPSPAPIPTPAPVTSLPLPEAPLPVESASAPAMPAPTVTAPSPEPAAVGLQKVESEEWVIAPGSLKAQLEGWTTRAGYQLVWKAGNDFQMQSTAVFRDSFIGSVKRLVSRMHLNGNALRVTIYQENNVVEVTED</sequence>
<keyword evidence="5" id="KW-1185">Reference proteome</keyword>
<reference evidence="4" key="1">
    <citation type="submission" date="2023-09" db="EMBL/GenBank/DDBJ databases">
        <authorList>
            <consortium name="CW5 consortium"/>
            <person name="Lu C.-W."/>
        </authorList>
    </citation>
    <scope>NUCLEOTIDE SEQUENCE</scope>
    <source>
        <strain evidence="4">KPS</strain>
    </source>
</reference>
<dbReference type="Gene3D" id="3.55.50.70">
    <property type="match status" value="1"/>
</dbReference>
<keyword evidence="2" id="KW-0732">Signal</keyword>
<feature type="domain" description="Toxin co-regulated pilus biosynthesis protein Q C-terminal" evidence="3">
    <location>
        <begin position="253"/>
        <end position="329"/>
    </location>
</feature>
<gene>
    <name evidence="4" type="ORF">KPS_000929</name>
</gene>